<evidence type="ECO:0000256" key="11">
    <source>
        <dbReference type="ARBA" id="ARBA00023157"/>
    </source>
</evidence>
<evidence type="ECO:0000256" key="17">
    <source>
        <dbReference type="ARBA" id="ARBA00034329"/>
    </source>
</evidence>
<evidence type="ECO:0000256" key="3">
    <source>
        <dbReference type="ARBA" id="ARBA00020782"/>
    </source>
</evidence>
<dbReference type="GO" id="GO:0003835">
    <property type="term" value="F:beta-galactoside alpha-2,6-sialyltransferase activity"/>
    <property type="evidence" value="ECO:0007669"/>
    <property type="project" value="UniProtKB-EC"/>
</dbReference>
<reference evidence="20" key="1">
    <citation type="submission" date="2022-02" db="EMBL/GenBank/DDBJ databases">
        <title>Atlantic sturgeon de novo genome assembly.</title>
        <authorList>
            <person name="Stock M."/>
            <person name="Klopp C."/>
            <person name="Guiguen Y."/>
            <person name="Cabau C."/>
            <person name="Parinello H."/>
            <person name="Santidrian Yebra-Pimentel E."/>
            <person name="Kuhl H."/>
            <person name="Dirks R.P."/>
            <person name="Guessner J."/>
            <person name="Wuertz S."/>
            <person name="Du K."/>
            <person name="Schartl M."/>
        </authorList>
    </citation>
    <scope>NUCLEOTIDE SEQUENCE</scope>
    <source>
        <strain evidence="20">STURGEONOMICS-FGT-2020</strain>
        <tissue evidence="20">Whole blood</tissue>
    </source>
</reference>
<evidence type="ECO:0000256" key="18">
    <source>
        <dbReference type="ARBA" id="ARBA00060076"/>
    </source>
</evidence>
<evidence type="ECO:0000256" key="14">
    <source>
        <dbReference type="ARBA" id="ARBA00030509"/>
    </source>
</evidence>
<dbReference type="GO" id="GO:0097503">
    <property type="term" value="P:sialylation"/>
    <property type="evidence" value="ECO:0007669"/>
    <property type="project" value="TreeGrafter"/>
</dbReference>
<proteinExistence type="inferred from homology"/>
<keyword evidence="12" id="KW-0325">Glycoprotein</keyword>
<evidence type="ECO:0000313" key="21">
    <source>
        <dbReference type="Proteomes" id="UP001230051"/>
    </source>
</evidence>
<evidence type="ECO:0000256" key="16">
    <source>
        <dbReference type="ARBA" id="ARBA00034249"/>
    </source>
</evidence>
<evidence type="ECO:0000256" key="15">
    <source>
        <dbReference type="ARBA" id="ARBA00032076"/>
    </source>
</evidence>
<evidence type="ECO:0000256" key="19">
    <source>
        <dbReference type="SAM" id="Phobius"/>
    </source>
</evidence>
<dbReference type="PANTHER" id="PTHR46059:SF3">
    <property type="entry name" value="BETA-GALACTOSIDE ALPHA-2,6-SIALYLTRANSFERASE 2"/>
    <property type="match status" value="1"/>
</dbReference>
<evidence type="ECO:0000256" key="5">
    <source>
        <dbReference type="ARBA" id="ARBA00022679"/>
    </source>
</evidence>
<comment type="subcellular location">
    <subcellularLocation>
        <location evidence="1">Golgi apparatus</location>
        <location evidence="1">Golgi stack membrane</location>
        <topology evidence="1">Single-pass type II membrane protein</topology>
    </subcellularLocation>
</comment>
<keyword evidence="8 19" id="KW-1133">Transmembrane helix</keyword>
<evidence type="ECO:0000256" key="13">
    <source>
        <dbReference type="ARBA" id="ARBA00030410"/>
    </source>
</evidence>
<keyword evidence="5" id="KW-0808">Transferase</keyword>
<dbReference type="InterPro" id="IPR038578">
    <property type="entry name" value="GT29-like_sf"/>
</dbReference>
<keyword evidence="9" id="KW-0333">Golgi apparatus</keyword>
<comment type="similarity">
    <text evidence="2">Belongs to the glycosyltransferase 29 family.</text>
</comment>
<dbReference type="Gene3D" id="3.90.1480.20">
    <property type="entry name" value="Glycosyl transferase family 29"/>
    <property type="match status" value="1"/>
</dbReference>
<evidence type="ECO:0000256" key="8">
    <source>
        <dbReference type="ARBA" id="ARBA00022989"/>
    </source>
</evidence>
<feature type="transmembrane region" description="Helical" evidence="19">
    <location>
        <begin position="12"/>
        <end position="31"/>
    </location>
</feature>
<keyword evidence="6 19" id="KW-0812">Transmembrane</keyword>
<dbReference type="EC" id="2.4.3.1" evidence="17"/>
<evidence type="ECO:0000313" key="20">
    <source>
        <dbReference type="EMBL" id="KAK1169871.1"/>
    </source>
</evidence>
<sequence>MKSSFKQWKQLVLVGMLLWVLIILALFTYFMDLHMDELHASVSLSYFETRRLNPIQGNNRVIMGSVQDPTVSDANSRNDIIFYNQDLNKQAADALNTDNWSSFDNTVKFAWQRGGQMKRTSNEDNMLAAGQQQSKSLINKYMEKLLPGEEGTDENQIRLKWRKNSRRGNSMRRKDKELGMGDDLEEYYFMQSKSVISKLWKGNVSSKMLNPRLQKAMKNYMNANKHHVYFRGKRSSKKLSREKLLCEMKNQLKVRTLDGTETPFSTLGWEKHVPKVSIDKLYPSGFRSCAVVTSAGAMLNSSLGKEIDSHEAVLRFNGAPLEGYQKDVGNKTTIRIINSQILTNPNFHFNTSTLYKDVTLVAWDPAPYSLNLHKWYKNPDYNLFTPYVEYRRKHPVQPFYILHPKFIWQLWDLIQGNTLETIQPNPPSSGFIGILMMMSLCDEVHVYEYIPSLRQTDLCHYHERYYDAACTLGAYHPLLYEKLLVQRINKGTDIDVQKKGKVILPGFSAIKCDE</sequence>
<comment type="caution">
    <text evidence="20">The sequence shown here is derived from an EMBL/GenBank/DDBJ whole genome shotgun (WGS) entry which is preliminary data.</text>
</comment>
<evidence type="ECO:0000256" key="6">
    <source>
        <dbReference type="ARBA" id="ARBA00022692"/>
    </source>
</evidence>
<evidence type="ECO:0000256" key="9">
    <source>
        <dbReference type="ARBA" id="ARBA00023034"/>
    </source>
</evidence>
<comment type="catalytic activity">
    <reaction evidence="16">
        <text>a beta-D-galactoside + CMP-N-acetyl-beta-neuraminate = an N-acetyl-alpha-neuraminyl-(2-&gt;6)-beta-D-galactosyl derivative + CMP + H(+)</text>
        <dbReference type="Rhea" id="RHEA:52104"/>
        <dbReference type="ChEBI" id="CHEBI:15378"/>
        <dbReference type="ChEBI" id="CHEBI:28034"/>
        <dbReference type="ChEBI" id="CHEBI:57812"/>
        <dbReference type="ChEBI" id="CHEBI:60377"/>
        <dbReference type="ChEBI" id="CHEBI:136398"/>
        <dbReference type="EC" id="2.4.3.1"/>
    </reaction>
</comment>
<evidence type="ECO:0000256" key="10">
    <source>
        <dbReference type="ARBA" id="ARBA00023136"/>
    </source>
</evidence>
<dbReference type="Pfam" id="PF00777">
    <property type="entry name" value="Glyco_transf_29"/>
    <property type="match status" value="1"/>
</dbReference>
<keyword evidence="10 19" id="KW-0472">Membrane</keyword>
<dbReference type="GO" id="GO:0032580">
    <property type="term" value="C:Golgi cisterna membrane"/>
    <property type="evidence" value="ECO:0007669"/>
    <property type="project" value="UniProtKB-SubCell"/>
</dbReference>
<dbReference type="PANTHER" id="PTHR46059">
    <property type="entry name" value="BETA-GALACTOSIDE ALPHA-2,6-SIALYLTRANSFERASE"/>
    <property type="match status" value="1"/>
</dbReference>
<gene>
    <name evidence="20" type="primary">ST6GAL2</name>
    <name evidence="20" type="ORF">AOXY_G8765</name>
</gene>
<evidence type="ECO:0000256" key="4">
    <source>
        <dbReference type="ARBA" id="ARBA00022676"/>
    </source>
</evidence>
<dbReference type="EMBL" id="JAGXEW010000007">
    <property type="protein sequence ID" value="KAK1169871.1"/>
    <property type="molecule type" value="Genomic_DNA"/>
</dbReference>
<dbReference type="AlphaFoldDB" id="A0AAD8LKH2"/>
<name>A0AAD8LKH2_ACIOX</name>
<evidence type="ECO:0000256" key="12">
    <source>
        <dbReference type="ARBA" id="ARBA00023180"/>
    </source>
</evidence>
<organism evidence="20 21">
    <name type="scientific">Acipenser oxyrinchus oxyrinchus</name>
    <dbReference type="NCBI Taxonomy" id="40147"/>
    <lineage>
        <taxon>Eukaryota</taxon>
        <taxon>Metazoa</taxon>
        <taxon>Chordata</taxon>
        <taxon>Craniata</taxon>
        <taxon>Vertebrata</taxon>
        <taxon>Euteleostomi</taxon>
        <taxon>Actinopterygii</taxon>
        <taxon>Chondrostei</taxon>
        <taxon>Acipenseriformes</taxon>
        <taxon>Acipenseridae</taxon>
        <taxon>Acipenser</taxon>
    </lineage>
</organism>
<accession>A0AAD8LKH2</accession>
<dbReference type="FunFam" id="3.90.1480.20:FF:000010">
    <property type="entry name" value="ST6 beta-galactoside alpha-2,6-sialyltransferase 2"/>
    <property type="match status" value="1"/>
</dbReference>
<evidence type="ECO:0000256" key="2">
    <source>
        <dbReference type="ARBA" id="ARBA00006003"/>
    </source>
</evidence>
<keyword evidence="11" id="KW-1015">Disulfide bond</keyword>
<comment type="function">
    <text evidence="18">Transfers sialic acid from the donor of substrate CMP-sialic acid to galactose containing acceptor substrates.</text>
</comment>
<keyword evidence="7" id="KW-0735">Signal-anchor</keyword>
<keyword evidence="4" id="KW-0328">Glycosyltransferase</keyword>
<evidence type="ECO:0000256" key="1">
    <source>
        <dbReference type="ARBA" id="ARBA00004447"/>
    </source>
</evidence>
<dbReference type="Proteomes" id="UP001230051">
    <property type="component" value="Unassembled WGS sequence"/>
</dbReference>
<keyword evidence="21" id="KW-1185">Reference proteome</keyword>
<evidence type="ECO:0000256" key="7">
    <source>
        <dbReference type="ARBA" id="ARBA00022968"/>
    </source>
</evidence>
<protein>
    <recommendedName>
        <fullName evidence="3">Beta-galactoside alpha-2,6-sialyltransferase 2</fullName>
        <ecNumber evidence="17">2.4.3.1</ecNumber>
    </recommendedName>
    <alternativeName>
        <fullName evidence="14">CMP-N-acetylneuraminate-beta-galactosamide-alpha-2,6-sialyltransferase 2</fullName>
    </alternativeName>
    <alternativeName>
        <fullName evidence="13">ST6Gal II</fullName>
    </alternativeName>
    <alternativeName>
        <fullName evidence="15">Sialyltransferase 2</fullName>
    </alternativeName>
</protein>
<dbReference type="InterPro" id="IPR001675">
    <property type="entry name" value="Glyco_trans_29"/>
</dbReference>